<dbReference type="PANTHER" id="PTHR30560:SF3">
    <property type="entry name" value="TRIGGER FACTOR-LIKE PROTEIN TIG, CHLOROPLASTIC"/>
    <property type="match status" value="1"/>
</dbReference>
<evidence type="ECO:0000256" key="14">
    <source>
        <dbReference type="SAM" id="MobiDB-lite"/>
    </source>
</evidence>
<evidence type="ECO:0000256" key="13">
    <source>
        <dbReference type="RuleBase" id="RU003914"/>
    </source>
</evidence>
<dbReference type="PIRSF" id="PIRSF003095">
    <property type="entry name" value="Trigger_factor"/>
    <property type="match status" value="1"/>
</dbReference>
<dbReference type="InterPro" id="IPR037041">
    <property type="entry name" value="Trigger_fac_C_sf"/>
</dbReference>
<keyword evidence="8 11" id="KW-0413">Isomerase</keyword>
<accession>A0A7Z7HRM7</accession>
<dbReference type="RefSeq" id="WP_154716973.1">
    <property type="nucleotide sequence ID" value="NZ_LT837803.1"/>
</dbReference>
<dbReference type="SUPFAM" id="SSF54534">
    <property type="entry name" value="FKBP-like"/>
    <property type="match status" value="1"/>
</dbReference>
<dbReference type="Proteomes" id="UP000242886">
    <property type="component" value="Chromosome SDENCHOL"/>
</dbReference>
<keyword evidence="9 11" id="KW-0131">Cell cycle</keyword>
<dbReference type="EMBL" id="LT837803">
    <property type="protein sequence ID" value="SMB27827.1"/>
    <property type="molecule type" value="Genomic_DNA"/>
</dbReference>
<reference evidence="16" key="1">
    <citation type="submission" date="2017-03" db="EMBL/GenBank/DDBJ databases">
        <authorList>
            <consortium name="AG Boll"/>
        </authorList>
    </citation>
    <scope>NUCLEOTIDE SEQUENCE [LARGE SCALE GENOMIC DNA]</scope>
    <source>
        <strain evidence="16">Chol</strain>
    </source>
</reference>
<dbReference type="GO" id="GO:0043022">
    <property type="term" value="F:ribosome binding"/>
    <property type="evidence" value="ECO:0007669"/>
    <property type="project" value="TreeGrafter"/>
</dbReference>
<feature type="domain" description="PPIase FKBP-type" evidence="15">
    <location>
        <begin position="172"/>
        <end position="258"/>
    </location>
</feature>
<evidence type="ECO:0000256" key="6">
    <source>
        <dbReference type="ARBA" id="ARBA00023110"/>
    </source>
</evidence>
<evidence type="ECO:0000256" key="9">
    <source>
        <dbReference type="ARBA" id="ARBA00023306"/>
    </source>
</evidence>
<dbReference type="GO" id="GO:0003755">
    <property type="term" value="F:peptidyl-prolyl cis-trans isomerase activity"/>
    <property type="evidence" value="ECO:0007669"/>
    <property type="project" value="UniProtKB-UniRule"/>
</dbReference>
<dbReference type="AlphaFoldDB" id="A0A7Z7HRM7"/>
<evidence type="ECO:0000313" key="17">
    <source>
        <dbReference type="Proteomes" id="UP000242886"/>
    </source>
</evidence>
<keyword evidence="5 11" id="KW-0132">Cell division</keyword>
<evidence type="ECO:0000259" key="15">
    <source>
        <dbReference type="PROSITE" id="PS50059"/>
    </source>
</evidence>
<dbReference type="InterPro" id="IPR001179">
    <property type="entry name" value="PPIase_FKBP_dom"/>
</dbReference>
<evidence type="ECO:0000256" key="10">
    <source>
        <dbReference type="ARBA" id="ARBA00029986"/>
    </source>
</evidence>
<evidence type="ECO:0000313" key="16">
    <source>
        <dbReference type="EMBL" id="SMB27827.1"/>
    </source>
</evidence>
<dbReference type="Gene3D" id="1.10.3120.10">
    <property type="entry name" value="Trigger factor, C-terminal domain"/>
    <property type="match status" value="1"/>
</dbReference>
<dbReference type="PROSITE" id="PS50059">
    <property type="entry name" value="FKBP_PPIASE"/>
    <property type="match status" value="1"/>
</dbReference>
<keyword evidence="7 11" id="KW-0143">Chaperone</keyword>
<dbReference type="InterPro" id="IPR027304">
    <property type="entry name" value="Trigger_fact/SurA_dom_sf"/>
</dbReference>
<name>A0A7Z7HRM7_9PROT</name>
<dbReference type="InterPro" id="IPR008881">
    <property type="entry name" value="Trigger_fac_ribosome-bd_bac"/>
</dbReference>
<dbReference type="GO" id="GO:0051301">
    <property type="term" value="P:cell division"/>
    <property type="evidence" value="ECO:0007669"/>
    <property type="project" value="UniProtKB-KW"/>
</dbReference>
<dbReference type="GO" id="GO:0051083">
    <property type="term" value="P:'de novo' cotranslational protein folding"/>
    <property type="evidence" value="ECO:0007669"/>
    <property type="project" value="TreeGrafter"/>
</dbReference>
<sequence>MQTNQEQETTQETSVAAAPNPLERRLDMSVSLEAVEKDVAQRLKKMSRTVKMPGFRPGKVPMNMVAQQYGHQARSEAIGEAVEKSFNAAVHEQKLRVAGYPNFEPKEGAAAGQMSFSAVFEVYPEITLGEIAGREIAKPTLTVTDAEVDKTLEVLRKQRTTFVEAAKAAADGDRAIIDFIGRRDGEPFPGGQASDFAMLVGGGQMLPDFETAVLGMSAGETKTFDLTFPEDYQAKDLAGQTVQFELTLKRVDAPELPPLDADFARALGIADGDVEKMRGEVKDNLTREVNNRLKARTKAQAMEALLAANPVDVPQALVRAESGRMAQATIQDMEARGMSTKNVPIQPAWFTEQAQRRVRLSLIVSELAREKDLYAKPEQVRAVIEEFAATYEDPAEVVRWYYSQPQRLAEAESLALENNVVEWVLANAKVSEKPASFDELMEVK</sequence>
<evidence type="ECO:0000256" key="4">
    <source>
        <dbReference type="ARBA" id="ARBA00016902"/>
    </source>
</evidence>
<evidence type="ECO:0000256" key="3">
    <source>
        <dbReference type="ARBA" id="ARBA00013194"/>
    </source>
</evidence>
<dbReference type="GO" id="GO:0015031">
    <property type="term" value="P:protein transport"/>
    <property type="evidence" value="ECO:0007669"/>
    <property type="project" value="UniProtKB-UniRule"/>
</dbReference>
<evidence type="ECO:0000256" key="2">
    <source>
        <dbReference type="ARBA" id="ARBA00005464"/>
    </source>
</evidence>
<proteinExistence type="inferred from homology"/>
<evidence type="ECO:0000256" key="12">
    <source>
        <dbReference type="PROSITE-ProRule" id="PRU00277"/>
    </source>
</evidence>
<dbReference type="EC" id="5.2.1.8" evidence="3 11"/>
<dbReference type="Gene3D" id="3.10.50.40">
    <property type="match status" value="1"/>
</dbReference>
<dbReference type="PANTHER" id="PTHR30560">
    <property type="entry name" value="TRIGGER FACTOR CHAPERONE AND PEPTIDYL-PROLYL CIS/TRANS ISOMERASE"/>
    <property type="match status" value="1"/>
</dbReference>
<comment type="catalytic activity">
    <reaction evidence="1 11 12">
        <text>[protein]-peptidylproline (omega=180) = [protein]-peptidylproline (omega=0)</text>
        <dbReference type="Rhea" id="RHEA:16237"/>
        <dbReference type="Rhea" id="RHEA-COMP:10747"/>
        <dbReference type="Rhea" id="RHEA-COMP:10748"/>
        <dbReference type="ChEBI" id="CHEBI:83833"/>
        <dbReference type="ChEBI" id="CHEBI:83834"/>
        <dbReference type="EC" id="5.2.1.8"/>
    </reaction>
</comment>
<dbReference type="FunFam" id="3.10.50.40:FF:000001">
    <property type="entry name" value="Trigger factor"/>
    <property type="match status" value="1"/>
</dbReference>
<organism evidence="16 17">
    <name type="scientific">Sterolibacterium denitrificans</name>
    <dbReference type="NCBI Taxonomy" id="157592"/>
    <lineage>
        <taxon>Bacteria</taxon>
        <taxon>Pseudomonadati</taxon>
        <taxon>Pseudomonadota</taxon>
        <taxon>Betaproteobacteria</taxon>
        <taxon>Nitrosomonadales</taxon>
        <taxon>Sterolibacteriaceae</taxon>
        <taxon>Sterolibacterium</taxon>
    </lineage>
</organism>
<dbReference type="GO" id="GO:0005737">
    <property type="term" value="C:cytoplasm"/>
    <property type="evidence" value="ECO:0007669"/>
    <property type="project" value="UniProtKB-SubCell"/>
</dbReference>
<keyword evidence="17" id="KW-1185">Reference proteome</keyword>
<evidence type="ECO:0000256" key="11">
    <source>
        <dbReference type="HAMAP-Rule" id="MF_00303"/>
    </source>
</evidence>
<evidence type="ECO:0000256" key="1">
    <source>
        <dbReference type="ARBA" id="ARBA00000971"/>
    </source>
</evidence>
<dbReference type="InterPro" id="IPR036611">
    <property type="entry name" value="Trigger_fac_ribosome-bd_sf"/>
</dbReference>
<dbReference type="GO" id="GO:0043335">
    <property type="term" value="P:protein unfolding"/>
    <property type="evidence" value="ECO:0007669"/>
    <property type="project" value="TreeGrafter"/>
</dbReference>
<dbReference type="Pfam" id="PF05698">
    <property type="entry name" value="Trigger_C"/>
    <property type="match status" value="1"/>
</dbReference>
<keyword evidence="11" id="KW-0963">Cytoplasm</keyword>
<protein>
    <recommendedName>
        <fullName evidence="4 11">Trigger factor</fullName>
        <shortName evidence="11">TF</shortName>
        <ecNumber evidence="3 11">5.2.1.8</ecNumber>
    </recommendedName>
    <alternativeName>
        <fullName evidence="10 11">PPIase</fullName>
    </alternativeName>
</protein>
<dbReference type="GO" id="GO:0044183">
    <property type="term" value="F:protein folding chaperone"/>
    <property type="evidence" value="ECO:0007669"/>
    <property type="project" value="TreeGrafter"/>
</dbReference>
<dbReference type="Gene3D" id="3.30.70.1050">
    <property type="entry name" value="Trigger factor ribosome-binding domain"/>
    <property type="match status" value="1"/>
</dbReference>
<evidence type="ECO:0000256" key="5">
    <source>
        <dbReference type="ARBA" id="ARBA00022618"/>
    </source>
</evidence>
<comment type="function">
    <text evidence="11">Involved in protein export. Acts as a chaperone by maintaining the newly synthesized protein in an open conformation. Functions as a peptidyl-prolyl cis-trans isomerase.</text>
</comment>
<comment type="similarity">
    <text evidence="2 11 13">Belongs to the FKBP-type PPIase family. Tig subfamily.</text>
</comment>
<feature type="compositionally biased region" description="Low complexity" evidence="14">
    <location>
        <begin position="1"/>
        <end position="13"/>
    </location>
</feature>
<dbReference type="SUPFAM" id="SSF109998">
    <property type="entry name" value="Triger factor/SurA peptide-binding domain-like"/>
    <property type="match status" value="1"/>
</dbReference>
<dbReference type="InterPro" id="IPR008880">
    <property type="entry name" value="Trigger_fac_C"/>
</dbReference>
<comment type="subcellular location">
    <subcellularLocation>
        <location evidence="11">Cytoplasm</location>
    </subcellularLocation>
    <text evidence="11">About half TF is bound to the ribosome near the polypeptide exit tunnel while the other half is free in the cytoplasm.</text>
</comment>
<evidence type="ECO:0000256" key="7">
    <source>
        <dbReference type="ARBA" id="ARBA00023186"/>
    </source>
</evidence>
<gene>
    <name evidence="11 16" type="primary">tig</name>
    <name evidence="16" type="ORF">SDENCHOL_20480</name>
</gene>
<comment type="domain">
    <text evidence="11">Consists of 3 domains; the N-terminus binds the ribosome, the middle domain has PPIase activity, while the C-terminus has intrinsic chaperone activity on its own.</text>
</comment>
<feature type="region of interest" description="Disordered" evidence="14">
    <location>
        <begin position="1"/>
        <end position="24"/>
    </location>
</feature>
<dbReference type="InterPro" id="IPR046357">
    <property type="entry name" value="PPIase_dom_sf"/>
</dbReference>
<evidence type="ECO:0000256" key="8">
    <source>
        <dbReference type="ARBA" id="ARBA00023235"/>
    </source>
</evidence>
<keyword evidence="6 11" id="KW-0697">Rotamase</keyword>
<dbReference type="SUPFAM" id="SSF102735">
    <property type="entry name" value="Trigger factor ribosome-binding domain"/>
    <property type="match status" value="1"/>
</dbReference>
<dbReference type="NCBIfam" id="TIGR00115">
    <property type="entry name" value="tig"/>
    <property type="match status" value="1"/>
</dbReference>
<dbReference type="InterPro" id="IPR005215">
    <property type="entry name" value="Trig_fac"/>
</dbReference>
<dbReference type="Pfam" id="PF00254">
    <property type="entry name" value="FKBP_C"/>
    <property type="match status" value="1"/>
</dbReference>
<dbReference type="Pfam" id="PF05697">
    <property type="entry name" value="Trigger_N"/>
    <property type="match status" value="1"/>
</dbReference>
<dbReference type="HAMAP" id="MF_00303">
    <property type="entry name" value="Trigger_factor_Tig"/>
    <property type="match status" value="1"/>
</dbReference>